<evidence type="ECO:0000256" key="8">
    <source>
        <dbReference type="SAM" id="Phobius"/>
    </source>
</evidence>
<feature type="domain" description="EGF-like" evidence="10">
    <location>
        <begin position="22"/>
        <end position="60"/>
    </location>
</feature>
<gene>
    <name evidence="13" type="primary">LOC101891625</name>
</gene>
<keyword evidence="2 8" id="KW-0812">Transmembrane</keyword>
<dbReference type="GeneID" id="101891625"/>
<feature type="disulfide bond" evidence="7">
    <location>
        <begin position="89"/>
        <end position="98"/>
    </location>
</feature>
<dbReference type="Proteomes" id="UP001652621">
    <property type="component" value="Unplaced"/>
</dbReference>
<dbReference type="InterPro" id="IPR036392">
    <property type="entry name" value="PLAT/LH2_dom_sf"/>
</dbReference>
<evidence type="ECO:0000256" key="6">
    <source>
        <dbReference type="ARBA" id="ARBA00023157"/>
    </source>
</evidence>
<dbReference type="CDD" id="cd00054">
    <property type="entry name" value="EGF_CA"/>
    <property type="match status" value="1"/>
</dbReference>
<dbReference type="InterPro" id="IPR002859">
    <property type="entry name" value="PKD/REJ-like"/>
</dbReference>
<evidence type="ECO:0000256" key="3">
    <source>
        <dbReference type="ARBA" id="ARBA00022737"/>
    </source>
</evidence>
<dbReference type="GO" id="GO:0006816">
    <property type="term" value="P:calcium ion transport"/>
    <property type="evidence" value="ECO:0007669"/>
    <property type="project" value="TreeGrafter"/>
</dbReference>
<keyword evidence="7" id="KW-0245">EGF-like domain</keyword>
<reference evidence="13" key="1">
    <citation type="submission" date="2025-08" db="UniProtKB">
        <authorList>
            <consortium name="RefSeq"/>
        </authorList>
    </citation>
    <scope>IDENTIFICATION</scope>
    <source>
        <strain evidence="13">Aabys</strain>
        <tissue evidence="13">Whole body</tissue>
    </source>
</reference>
<evidence type="ECO:0000256" key="5">
    <source>
        <dbReference type="ARBA" id="ARBA00023136"/>
    </source>
</evidence>
<feature type="domain" description="PLAT" evidence="11">
    <location>
        <begin position="1160"/>
        <end position="1276"/>
    </location>
</feature>
<evidence type="ECO:0000313" key="12">
    <source>
        <dbReference type="Proteomes" id="UP001652621"/>
    </source>
</evidence>
<dbReference type="Gene3D" id="2.60.60.20">
    <property type="entry name" value="PLAT/LH2 domain"/>
    <property type="match status" value="1"/>
</dbReference>
<keyword evidence="6 7" id="KW-1015">Disulfide bond</keyword>
<dbReference type="PROSITE" id="PS50026">
    <property type="entry name" value="EGF_3"/>
    <property type="match status" value="2"/>
</dbReference>
<accession>A0A9J7DCJ8</accession>
<dbReference type="PROSITE" id="PS50095">
    <property type="entry name" value="PLAT"/>
    <property type="match status" value="1"/>
</dbReference>
<dbReference type="InterPro" id="IPR000742">
    <property type="entry name" value="EGF"/>
</dbReference>
<name>A0A9J7DCJ8_MUSDO</name>
<sequence>MPNNFQTRIYFLLVVFTSLAEFRKQCEPSLCNHEGQCFEENGQPTCQCVGHKYFRGPRCTELVDNCLEEPCENNSECLNLVGQFMCRNCEEGYGGLWCDIENENVFQNMLLYFNHYGYYSEEHTFLLLVEQRGFVNFSVELMGHNYVIDSFETNSENIGQQWTYSPDLESLIRQNGIRYHNDLPFNKGYYHRAHEVFWHLGILTLSLRSYDTETATEFFHYQEFDILILPRRELECVPQLKFEHGFDPLEPLMLNIARFNTFEAVLQQHCHSYSNVVYEWRVFNTIGNKRLHDFGTTNLPVLKVAPYRLWFSYHSEVMSSYSLVLRMSGRDRERGLEFVTEARCFILVLPKPVKAVIAGGLRRQIGIAQNVLLDGSKSRDFALAPDALQDLLFNWTCVSLQESGDEFCHKNMGTENKVYIQAGSLNANNIYIFTLTVKSKVNILSSDKAQQEVHIVTDHQLNVDMKCRRNCLRDQYVAGSTVHVEGICSQCPPKINFFWTVNGVEQRENHRHLIYKPKNEETRLLIDLEVDAEAFKGHFSIEFQLNTPPSGGHCSVVPSAGTALETEFRIQCESYEDQDLPLEFHYFSGHFPLKRINEAQIIVKLPESTTLTVLICDQWNACTETVLDVDISALPRPSNFHEFLLTNGTDPKEFFENSQRLAAFVLLKSVVRFVTTEDEANFVVDQVHNISLLTLLAIEQWLAISHDLVMNLRPLDYRKSLAVTKYMHKLRQGLQLIIEDHEIKYLNIERYQLAMHQIVDLMREFAKPWEPPMDIQTLMPETIMATDPLAEHYSELSDFDILIVEKIANWLELSKEVERIFQMFSSQATHIYQPKEPAFVINDHPCEMLLYAIDDASRQTIALGEPSMEVHLSPEAILDLQSLVKSHDLVIQVGSMGMNRFWWYPHELPISSDVLYFSTFPRLPPSSRLNSPLSIKFHLKISLANQEIQGKIKARQHMSMFTVEVPSHSLLVSKMHNLNSSISIGIGLGEKPTGFQMQQTISKLDASQLSSQKVHFAFNNNSHITEAYIAFLAQEGVSKFPLFFKFSVDIYQCLYWEWNIENPQWSSDGCRPKYNLTVNWPELECECHHFSDFAARTYQPTVKEDLREHWLLDHLPINWHILIFYILSLLVFLTVLLINFRRIRNTRPILISDAKPMKHPNLEILIYTGSHWNSSSTSNIKFRFVSERGPYTLRIFQNPWKPQLLRNSIRQLLLDGQHVKFPFKIAISGDQSGRFPSWYCHRIIAHNHATKEKQIFLVNNWITQQPLEVMPSLSGGTWSERFHEHLSNFYINWFHFQPLWGPVKYNDSCSLQRSCIWVSQTFASVCIISCYYGPTTMDSYERDIDTYFYLRFKAGELFMLSSVCFFVSLLIKILIKIIITII</sequence>
<evidence type="ECO:0000256" key="9">
    <source>
        <dbReference type="SAM" id="SignalP"/>
    </source>
</evidence>
<organism evidence="12 13">
    <name type="scientific">Musca domestica</name>
    <name type="common">House fly</name>
    <dbReference type="NCBI Taxonomy" id="7370"/>
    <lineage>
        <taxon>Eukaryota</taxon>
        <taxon>Metazoa</taxon>
        <taxon>Ecdysozoa</taxon>
        <taxon>Arthropoda</taxon>
        <taxon>Hexapoda</taxon>
        <taxon>Insecta</taxon>
        <taxon>Pterygota</taxon>
        <taxon>Neoptera</taxon>
        <taxon>Endopterygota</taxon>
        <taxon>Diptera</taxon>
        <taxon>Brachycera</taxon>
        <taxon>Muscomorpha</taxon>
        <taxon>Muscoidea</taxon>
        <taxon>Muscidae</taxon>
        <taxon>Musca</taxon>
    </lineage>
</organism>
<comment type="caution">
    <text evidence="7">Lacks conserved residue(s) required for the propagation of feature annotation.</text>
</comment>
<dbReference type="RefSeq" id="XP_019890653.2">
    <property type="nucleotide sequence ID" value="XM_020035094.2"/>
</dbReference>
<keyword evidence="3" id="KW-0677">Repeat</keyword>
<dbReference type="KEGG" id="mde:101891625"/>
<dbReference type="SMART" id="SM00179">
    <property type="entry name" value="EGF_CA"/>
    <property type="match status" value="1"/>
</dbReference>
<protein>
    <submittedName>
        <fullName evidence="13">Uncharacterized protein LOC101891625</fullName>
    </submittedName>
</protein>
<dbReference type="SMART" id="SM00181">
    <property type="entry name" value="EGF"/>
    <property type="match status" value="2"/>
</dbReference>
<dbReference type="VEuPathDB" id="VectorBase:MDOMA2_000493"/>
<feature type="chain" id="PRO_5046807533" evidence="9">
    <location>
        <begin position="23"/>
        <end position="1382"/>
    </location>
</feature>
<evidence type="ECO:0000256" key="1">
    <source>
        <dbReference type="ARBA" id="ARBA00004370"/>
    </source>
</evidence>
<keyword evidence="5 8" id="KW-0472">Membrane</keyword>
<keyword evidence="12" id="KW-1185">Reference proteome</keyword>
<feature type="domain" description="EGF-like" evidence="10">
    <location>
        <begin position="62"/>
        <end position="99"/>
    </location>
</feature>
<dbReference type="GO" id="GO:0005261">
    <property type="term" value="F:monoatomic cation channel activity"/>
    <property type="evidence" value="ECO:0007669"/>
    <property type="project" value="TreeGrafter"/>
</dbReference>
<dbReference type="InterPro" id="IPR000203">
    <property type="entry name" value="GPS"/>
</dbReference>
<evidence type="ECO:0000259" key="10">
    <source>
        <dbReference type="PROSITE" id="PS50026"/>
    </source>
</evidence>
<dbReference type="GO" id="GO:0005509">
    <property type="term" value="F:calcium ion binding"/>
    <property type="evidence" value="ECO:0007669"/>
    <property type="project" value="InterPro"/>
</dbReference>
<keyword evidence="4 8" id="KW-1133">Transmembrane helix</keyword>
<feature type="transmembrane region" description="Helical" evidence="8">
    <location>
        <begin position="1119"/>
        <end position="1140"/>
    </location>
</feature>
<dbReference type="OrthoDB" id="2121937at2759"/>
<keyword evidence="9" id="KW-0732">Signal</keyword>
<dbReference type="SUPFAM" id="SSF49723">
    <property type="entry name" value="Lipase/lipooxygenase domain (PLAT/LH2 domain)"/>
    <property type="match status" value="1"/>
</dbReference>
<dbReference type="InterPro" id="IPR001024">
    <property type="entry name" value="PLAT/LH2_dom"/>
</dbReference>
<dbReference type="Pfam" id="PF01825">
    <property type="entry name" value="GPS"/>
    <property type="match status" value="1"/>
</dbReference>
<evidence type="ECO:0000256" key="7">
    <source>
        <dbReference type="PROSITE-ProRule" id="PRU00076"/>
    </source>
</evidence>
<dbReference type="Pfam" id="PF02010">
    <property type="entry name" value="REJ"/>
    <property type="match status" value="1"/>
</dbReference>
<evidence type="ECO:0000256" key="4">
    <source>
        <dbReference type="ARBA" id="ARBA00022989"/>
    </source>
</evidence>
<evidence type="ECO:0000313" key="13">
    <source>
        <dbReference type="RefSeq" id="XP_019890653.2"/>
    </source>
</evidence>
<dbReference type="PANTHER" id="PTHR46730:SF1">
    <property type="entry name" value="PLAT DOMAIN-CONTAINING PROTEIN"/>
    <property type="match status" value="1"/>
</dbReference>
<feature type="transmembrane region" description="Helical" evidence="8">
    <location>
        <begin position="1314"/>
        <end position="1334"/>
    </location>
</feature>
<feature type="transmembrane region" description="Helical" evidence="8">
    <location>
        <begin position="1354"/>
        <end position="1375"/>
    </location>
</feature>
<comment type="subcellular location">
    <subcellularLocation>
        <location evidence="1">Membrane</location>
    </subcellularLocation>
</comment>
<dbReference type="Gene3D" id="2.10.25.10">
    <property type="entry name" value="Laminin"/>
    <property type="match status" value="2"/>
</dbReference>
<dbReference type="GO" id="GO:0005886">
    <property type="term" value="C:plasma membrane"/>
    <property type="evidence" value="ECO:0007669"/>
    <property type="project" value="TreeGrafter"/>
</dbReference>
<dbReference type="SUPFAM" id="SSF57196">
    <property type="entry name" value="EGF/Laminin"/>
    <property type="match status" value="1"/>
</dbReference>
<proteinExistence type="predicted"/>
<dbReference type="PANTHER" id="PTHR46730">
    <property type="entry name" value="POLYCYSTIN-1"/>
    <property type="match status" value="1"/>
</dbReference>
<feature type="signal peptide" evidence="9">
    <location>
        <begin position="1"/>
        <end position="22"/>
    </location>
</feature>
<evidence type="ECO:0000259" key="11">
    <source>
        <dbReference type="PROSITE" id="PS50095"/>
    </source>
</evidence>
<evidence type="ECO:0000256" key="2">
    <source>
        <dbReference type="ARBA" id="ARBA00022692"/>
    </source>
</evidence>
<dbReference type="InterPro" id="IPR001881">
    <property type="entry name" value="EGF-like_Ca-bd_dom"/>
</dbReference>